<gene>
    <name evidence="1" type="ORF">VIBR0546_16878</name>
</gene>
<dbReference type="eggNOG" id="ENOG50334FT">
    <property type="taxonomic scope" value="Bacteria"/>
</dbReference>
<dbReference type="CDD" id="cd10443">
    <property type="entry name" value="GIY-YIG_HE_Tlr8p_PBC-V_like"/>
    <property type="match status" value="1"/>
</dbReference>
<dbReference type="Gene3D" id="3.40.1440.10">
    <property type="entry name" value="GIY-YIG endonuclease"/>
    <property type="match status" value="1"/>
</dbReference>
<accession>E8LXU1</accession>
<dbReference type="AlphaFoldDB" id="E8LXU1"/>
<evidence type="ECO:0000313" key="1">
    <source>
        <dbReference type="EMBL" id="EGA64509.1"/>
    </source>
</evidence>
<dbReference type="STRING" id="945543.VIBR0546_16878"/>
<name>E8LXU1_9VIBR</name>
<comment type="caution">
    <text evidence="1">The sequence shown here is derived from an EMBL/GenBank/DDBJ whole genome shotgun (WGS) entry which is preliminary data.</text>
</comment>
<reference evidence="1 2" key="1">
    <citation type="journal article" date="2012" name="Int. J. Syst. Evol. Microbiol.">
        <title>Vibrio caribbeanicus sp. nov., isolated from the marine sponge Scleritoderma cyanea.</title>
        <authorList>
            <person name="Hoffmann M."/>
            <person name="Monday S.R."/>
            <person name="Allard M.W."/>
            <person name="Strain E.A."/>
            <person name="Whittaker P."/>
            <person name="Naum M."/>
            <person name="McCarthy P.J."/>
            <person name="Lopez J.V."/>
            <person name="Fischer M."/>
            <person name="Brown E.W."/>
        </authorList>
    </citation>
    <scope>NUCLEOTIDE SEQUENCE [LARGE SCALE GENOMIC DNA]</scope>
    <source>
        <strain evidence="1 2">LMG 20546</strain>
    </source>
</reference>
<dbReference type="Proteomes" id="UP000004371">
    <property type="component" value="Unassembled WGS sequence"/>
</dbReference>
<dbReference type="RefSeq" id="WP_006880666.1">
    <property type="nucleotide sequence ID" value="NZ_AEVS01000084.1"/>
</dbReference>
<evidence type="ECO:0008006" key="3">
    <source>
        <dbReference type="Google" id="ProtNLM"/>
    </source>
</evidence>
<dbReference type="OrthoDB" id="8453382at2"/>
<dbReference type="InterPro" id="IPR035901">
    <property type="entry name" value="GIY-YIG_endonuc_sf"/>
</dbReference>
<protein>
    <recommendedName>
        <fullName evidence="3">GIY-YIG domain-containing protein</fullName>
    </recommendedName>
</protein>
<keyword evidence="2" id="KW-1185">Reference proteome</keyword>
<proteinExistence type="predicted"/>
<dbReference type="EMBL" id="AEVS01000084">
    <property type="protein sequence ID" value="EGA64509.1"/>
    <property type="molecule type" value="Genomic_DNA"/>
</dbReference>
<evidence type="ECO:0000313" key="2">
    <source>
        <dbReference type="Proteomes" id="UP000004371"/>
    </source>
</evidence>
<sequence length="271" mass="30601">MPKTGQIYVGLTVLTVNKQWYYHKKAAEKGAKNRFAKAIREHGELAFKFDVLEDNIPLGKQLSLRESFWVEKLDALGELGLNTAKPGNLGGARGIPITVGNQTYHSRKEAGLKIGEKRGIEPHVVERCLREDKPIPDKQRRHSKHPDAGTNLFRRHLALLTRHEGNIDAQWLNYDAFKSDVGDVPPGMKLVRKDDTKPWGSSNFEWMSSTNAVREVHGKPITIFETIYPCIEDAAEHFDIATSTLKYRIYKRMMSPEEAVSTPVRGKGNKA</sequence>
<organism evidence="1 2">
    <name type="scientific">Vibrio brasiliensis LMG 20546</name>
    <dbReference type="NCBI Taxonomy" id="945543"/>
    <lineage>
        <taxon>Bacteria</taxon>
        <taxon>Pseudomonadati</taxon>
        <taxon>Pseudomonadota</taxon>
        <taxon>Gammaproteobacteria</taxon>
        <taxon>Vibrionales</taxon>
        <taxon>Vibrionaceae</taxon>
        <taxon>Vibrio</taxon>
        <taxon>Vibrio oreintalis group</taxon>
    </lineage>
</organism>